<feature type="non-terminal residue" evidence="2">
    <location>
        <position position="112"/>
    </location>
</feature>
<gene>
    <name evidence="2" type="ORF">SARC_07827</name>
</gene>
<evidence type="ECO:0000256" key="1">
    <source>
        <dbReference type="SAM" id="MobiDB-lite"/>
    </source>
</evidence>
<dbReference type="EMBL" id="KQ242243">
    <property type="protein sequence ID" value="KNC79801.1"/>
    <property type="molecule type" value="Genomic_DNA"/>
</dbReference>
<protein>
    <submittedName>
        <fullName evidence="2">Uncharacterized protein</fullName>
    </submittedName>
</protein>
<dbReference type="RefSeq" id="XP_014153703.1">
    <property type="nucleotide sequence ID" value="XM_014298228.1"/>
</dbReference>
<sequence length="112" mass="12514">MLPPGSVKDEDDVVNVNSHSSSIHSSYKRAHKSPVMKRKVESKSRSGKTTKVSKLNRNQKPGRTHSDGRQTKSVGESLQTAMAESMKMIQYGSRENMREFLSILQKPTLVAQ</sequence>
<accession>A0A0L0FTA0</accession>
<name>A0A0L0FTA0_9EUKA</name>
<dbReference type="AlphaFoldDB" id="A0A0L0FTA0"/>
<reference evidence="2 3" key="1">
    <citation type="submission" date="2011-02" db="EMBL/GenBank/DDBJ databases">
        <title>The Genome Sequence of Sphaeroforma arctica JP610.</title>
        <authorList>
            <consortium name="The Broad Institute Genome Sequencing Platform"/>
            <person name="Russ C."/>
            <person name="Cuomo C."/>
            <person name="Young S.K."/>
            <person name="Zeng Q."/>
            <person name="Gargeya S."/>
            <person name="Alvarado L."/>
            <person name="Berlin A."/>
            <person name="Chapman S.B."/>
            <person name="Chen Z."/>
            <person name="Freedman E."/>
            <person name="Gellesch M."/>
            <person name="Goldberg J."/>
            <person name="Griggs A."/>
            <person name="Gujja S."/>
            <person name="Heilman E."/>
            <person name="Heiman D."/>
            <person name="Howarth C."/>
            <person name="Mehta T."/>
            <person name="Neiman D."/>
            <person name="Pearson M."/>
            <person name="Roberts A."/>
            <person name="Saif S."/>
            <person name="Shea T."/>
            <person name="Shenoy N."/>
            <person name="Sisk P."/>
            <person name="Stolte C."/>
            <person name="Sykes S."/>
            <person name="White J."/>
            <person name="Yandava C."/>
            <person name="Burger G."/>
            <person name="Gray M.W."/>
            <person name="Holland P.W.H."/>
            <person name="King N."/>
            <person name="Lang F.B.F."/>
            <person name="Roger A.J."/>
            <person name="Ruiz-Trillo I."/>
            <person name="Haas B."/>
            <person name="Nusbaum C."/>
            <person name="Birren B."/>
        </authorList>
    </citation>
    <scope>NUCLEOTIDE SEQUENCE [LARGE SCALE GENOMIC DNA]</scope>
    <source>
        <strain evidence="2 3">JP610</strain>
    </source>
</reference>
<dbReference type="Proteomes" id="UP000054560">
    <property type="component" value="Unassembled WGS sequence"/>
</dbReference>
<feature type="compositionally biased region" description="Basic residues" evidence="1">
    <location>
        <begin position="26"/>
        <end position="37"/>
    </location>
</feature>
<evidence type="ECO:0000313" key="3">
    <source>
        <dbReference type="Proteomes" id="UP000054560"/>
    </source>
</evidence>
<keyword evidence="3" id="KW-1185">Reference proteome</keyword>
<feature type="compositionally biased region" description="Polar residues" evidence="1">
    <location>
        <begin position="47"/>
        <end position="61"/>
    </location>
</feature>
<dbReference type="GeneID" id="25908331"/>
<feature type="compositionally biased region" description="Low complexity" evidence="1">
    <location>
        <begin position="14"/>
        <end position="25"/>
    </location>
</feature>
<proteinExistence type="predicted"/>
<feature type="region of interest" description="Disordered" evidence="1">
    <location>
        <begin position="1"/>
        <end position="75"/>
    </location>
</feature>
<organism evidence="2 3">
    <name type="scientific">Sphaeroforma arctica JP610</name>
    <dbReference type="NCBI Taxonomy" id="667725"/>
    <lineage>
        <taxon>Eukaryota</taxon>
        <taxon>Ichthyosporea</taxon>
        <taxon>Ichthyophonida</taxon>
        <taxon>Sphaeroforma</taxon>
    </lineage>
</organism>
<evidence type="ECO:0000313" key="2">
    <source>
        <dbReference type="EMBL" id="KNC79801.1"/>
    </source>
</evidence>